<evidence type="ECO:0000256" key="12">
    <source>
        <dbReference type="ARBA" id="ARBA00047605"/>
    </source>
</evidence>
<dbReference type="Gene3D" id="3.40.47.10">
    <property type="match status" value="2"/>
</dbReference>
<comment type="similarity">
    <text evidence="4 14">Belongs to the thiolase-like superfamily. Thiolase family.</text>
</comment>
<dbReference type="AlphaFoldDB" id="A0A6A6B0T1"/>
<comment type="cofactor">
    <cofactor evidence="1">
        <name>K(+)</name>
        <dbReference type="ChEBI" id="CHEBI:29103"/>
    </cofactor>
</comment>
<feature type="active site" description="Proton acceptor" evidence="13">
    <location>
        <position position="385"/>
    </location>
</feature>
<dbReference type="SUPFAM" id="SSF53901">
    <property type="entry name" value="Thiolase-like"/>
    <property type="match status" value="2"/>
</dbReference>
<evidence type="ECO:0000256" key="8">
    <source>
        <dbReference type="ARBA" id="ARBA00023098"/>
    </source>
</evidence>
<evidence type="ECO:0000256" key="9">
    <source>
        <dbReference type="ARBA" id="ARBA00023140"/>
    </source>
</evidence>
<dbReference type="PANTHER" id="PTHR43853">
    <property type="entry name" value="3-KETOACYL-COA THIOLASE, PEROXISOMAL"/>
    <property type="match status" value="1"/>
</dbReference>
<dbReference type="EC" id="2.3.1.16" evidence="11"/>
<keyword evidence="7" id="KW-0809">Transit peptide</keyword>
<protein>
    <recommendedName>
        <fullName evidence="11">acetyl-CoA C-acyltransferase</fullName>
        <ecNumber evidence="11">2.3.1.16</ecNumber>
    </recommendedName>
</protein>
<feature type="active site" description="Proton acceptor" evidence="13">
    <location>
        <position position="415"/>
    </location>
</feature>
<dbReference type="GO" id="GO:0010124">
    <property type="term" value="P:phenylacetate catabolic process"/>
    <property type="evidence" value="ECO:0007669"/>
    <property type="project" value="TreeGrafter"/>
</dbReference>
<feature type="domain" description="Thiolase N-terminal" evidence="15">
    <location>
        <begin position="44"/>
        <end position="299"/>
    </location>
</feature>
<accession>A0A6A6B0T1</accession>
<evidence type="ECO:0000256" key="3">
    <source>
        <dbReference type="ARBA" id="ARBA00004872"/>
    </source>
</evidence>
<evidence type="ECO:0000256" key="4">
    <source>
        <dbReference type="ARBA" id="ARBA00010982"/>
    </source>
</evidence>
<evidence type="ECO:0000256" key="5">
    <source>
        <dbReference type="ARBA" id="ARBA00022679"/>
    </source>
</evidence>
<evidence type="ECO:0000313" key="18">
    <source>
        <dbReference type="Proteomes" id="UP000799438"/>
    </source>
</evidence>
<keyword evidence="6" id="KW-0276">Fatty acid metabolism</keyword>
<feature type="domain" description="Thiolase C-terminal" evidence="16">
    <location>
        <begin position="308"/>
        <end position="425"/>
    </location>
</feature>
<keyword evidence="8" id="KW-0443">Lipid metabolism</keyword>
<dbReference type="PROSITE" id="PS00099">
    <property type="entry name" value="THIOLASE_3"/>
    <property type="match status" value="1"/>
</dbReference>
<evidence type="ECO:0000256" key="2">
    <source>
        <dbReference type="ARBA" id="ARBA00004275"/>
    </source>
</evidence>
<dbReference type="NCBIfam" id="TIGR01930">
    <property type="entry name" value="AcCoA-C-Actrans"/>
    <property type="match status" value="1"/>
</dbReference>
<dbReference type="InterPro" id="IPR016039">
    <property type="entry name" value="Thiolase-like"/>
</dbReference>
<dbReference type="OrthoDB" id="5404651at2759"/>
<keyword evidence="10 14" id="KW-0012">Acyltransferase</keyword>
<proteinExistence type="inferred from homology"/>
<comment type="pathway">
    <text evidence="3">Lipid metabolism; fatty acid metabolism.</text>
</comment>
<evidence type="ECO:0000256" key="11">
    <source>
        <dbReference type="ARBA" id="ARBA00024073"/>
    </source>
</evidence>
<reference evidence="17" key="1">
    <citation type="journal article" date="2020" name="Stud. Mycol.">
        <title>101 Dothideomycetes genomes: a test case for predicting lifestyles and emergence of pathogens.</title>
        <authorList>
            <person name="Haridas S."/>
            <person name="Albert R."/>
            <person name="Binder M."/>
            <person name="Bloem J."/>
            <person name="Labutti K."/>
            <person name="Salamov A."/>
            <person name="Andreopoulos B."/>
            <person name="Baker S."/>
            <person name="Barry K."/>
            <person name="Bills G."/>
            <person name="Bluhm B."/>
            <person name="Cannon C."/>
            <person name="Castanera R."/>
            <person name="Culley D."/>
            <person name="Daum C."/>
            <person name="Ezra D."/>
            <person name="Gonzalez J."/>
            <person name="Henrissat B."/>
            <person name="Kuo A."/>
            <person name="Liang C."/>
            <person name="Lipzen A."/>
            <person name="Lutzoni F."/>
            <person name="Magnuson J."/>
            <person name="Mondo S."/>
            <person name="Nolan M."/>
            <person name="Ohm R."/>
            <person name="Pangilinan J."/>
            <person name="Park H.-J."/>
            <person name="Ramirez L."/>
            <person name="Alfaro M."/>
            <person name="Sun H."/>
            <person name="Tritt A."/>
            <person name="Yoshinaga Y."/>
            <person name="Zwiers L.-H."/>
            <person name="Turgeon B."/>
            <person name="Goodwin S."/>
            <person name="Spatafora J."/>
            <person name="Crous P."/>
            <person name="Grigoriev I."/>
        </authorList>
    </citation>
    <scope>NUCLEOTIDE SEQUENCE</scope>
    <source>
        <strain evidence="17">CBS 121167</strain>
    </source>
</reference>
<dbReference type="PROSITE" id="PS00737">
    <property type="entry name" value="THIOLASE_2"/>
    <property type="match status" value="1"/>
</dbReference>
<dbReference type="CDD" id="cd00751">
    <property type="entry name" value="thiolase"/>
    <property type="match status" value="1"/>
</dbReference>
<feature type="active site" description="Acyl-thioester intermediate" evidence="13">
    <location>
        <position position="129"/>
    </location>
</feature>
<keyword evidence="18" id="KW-1185">Reference proteome</keyword>
<dbReference type="InterPro" id="IPR020613">
    <property type="entry name" value="Thiolase_CS"/>
</dbReference>
<evidence type="ECO:0000256" key="10">
    <source>
        <dbReference type="ARBA" id="ARBA00023315"/>
    </source>
</evidence>
<dbReference type="GO" id="GO:0003988">
    <property type="term" value="F:acetyl-CoA C-acyltransferase activity"/>
    <property type="evidence" value="ECO:0007669"/>
    <property type="project" value="UniProtKB-EC"/>
</dbReference>
<keyword evidence="5 14" id="KW-0808">Transferase</keyword>
<dbReference type="EMBL" id="ML995501">
    <property type="protein sequence ID" value="KAF2137640.1"/>
    <property type="molecule type" value="Genomic_DNA"/>
</dbReference>
<gene>
    <name evidence="17" type="ORF">K452DRAFT_312240</name>
</gene>
<dbReference type="GeneID" id="54301038"/>
<evidence type="ECO:0000256" key="7">
    <source>
        <dbReference type="ARBA" id="ARBA00022946"/>
    </source>
</evidence>
<dbReference type="PANTHER" id="PTHR43853:SF8">
    <property type="entry name" value="3-KETOACYL-COA THIOLASE, PEROXISOMAL"/>
    <property type="match status" value="1"/>
</dbReference>
<keyword evidence="9" id="KW-0576">Peroxisome</keyword>
<dbReference type="Proteomes" id="UP000799438">
    <property type="component" value="Unassembled WGS sequence"/>
</dbReference>
<dbReference type="PIRSF" id="PIRSF000429">
    <property type="entry name" value="Ac-CoA_Ac_transf"/>
    <property type="match status" value="1"/>
</dbReference>
<evidence type="ECO:0000256" key="6">
    <source>
        <dbReference type="ARBA" id="ARBA00022832"/>
    </source>
</evidence>
<dbReference type="InterPro" id="IPR020610">
    <property type="entry name" value="Thiolase_AS"/>
</dbReference>
<dbReference type="InterPro" id="IPR020617">
    <property type="entry name" value="Thiolase_C"/>
</dbReference>
<sequence length="429" mass="44590">MANQAGTKLAAQERLSQVTDHLGASEVDIPRGKEALFEKHPDDIVVTCALRTAITKGGRGGFKDTPAADLLAGAFKALIERSKIDPALVEDIAVGSVLPPGGGATEFRAAALVAGFPTSSAVKSLNRQCSSGLQACVDVANAIRSGMIDIGVGAGVESMSSQYGPGAVTEFSELLDSVPEAKNCKVPMGVLSEQMAKDKHIPRTKQDAFAASSYHKALAAQKAGLFDEEIAPLTVGWEDPKTEEKKTITVGRDDGVREGITAESLGKIKPAFAKDGSIHAGNASQISDGAAAVLLMKRSTALRLGQHILGKFVQATAVGVPPLLMGVGPAAAIPAVLKKAGITSDDVDVFEINEAFASQCVYCVEELGIDLNKVNPKGGAIAFGHPLGCTGARQVSTLLYELRRRKERIGISSMCVGTGMGMAAVWVAE</sequence>
<dbReference type="Pfam" id="PF02803">
    <property type="entry name" value="Thiolase_C"/>
    <property type="match status" value="1"/>
</dbReference>
<dbReference type="InterPro" id="IPR020616">
    <property type="entry name" value="Thiolase_N"/>
</dbReference>
<organism evidence="17 18">
    <name type="scientific">Aplosporella prunicola CBS 121167</name>
    <dbReference type="NCBI Taxonomy" id="1176127"/>
    <lineage>
        <taxon>Eukaryota</taxon>
        <taxon>Fungi</taxon>
        <taxon>Dikarya</taxon>
        <taxon>Ascomycota</taxon>
        <taxon>Pezizomycotina</taxon>
        <taxon>Dothideomycetes</taxon>
        <taxon>Dothideomycetes incertae sedis</taxon>
        <taxon>Botryosphaeriales</taxon>
        <taxon>Aplosporellaceae</taxon>
        <taxon>Aplosporella</taxon>
    </lineage>
</organism>
<evidence type="ECO:0000259" key="16">
    <source>
        <dbReference type="Pfam" id="PF02803"/>
    </source>
</evidence>
<dbReference type="Pfam" id="PF00108">
    <property type="entry name" value="Thiolase_N"/>
    <property type="match status" value="1"/>
</dbReference>
<dbReference type="InterPro" id="IPR002155">
    <property type="entry name" value="Thiolase"/>
</dbReference>
<dbReference type="InterPro" id="IPR050215">
    <property type="entry name" value="Thiolase-like_sf_Thiolase"/>
</dbReference>
<evidence type="ECO:0000256" key="1">
    <source>
        <dbReference type="ARBA" id="ARBA00001958"/>
    </source>
</evidence>
<evidence type="ECO:0000256" key="13">
    <source>
        <dbReference type="PIRSR" id="PIRSR000429-1"/>
    </source>
</evidence>
<dbReference type="GO" id="GO:0005777">
    <property type="term" value="C:peroxisome"/>
    <property type="evidence" value="ECO:0007669"/>
    <property type="project" value="UniProtKB-SubCell"/>
</dbReference>
<evidence type="ECO:0000313" key="17">
    <source>
        <dbReference type="EMBL" id="KAF2137640.1"/>
    </source>
</evidence>
<name>A0A6A6B0T1_9PEZI</name>
<comment type="catalytic activity">
    <reaction evidence="12">
        <text>an acyl-CoA + acetyl-CoA = a 3-oxoacyl-CoA + CoA</text>
        <dbReference type="Rhea" id="RHEA:21564"/>
        <dbReference type="ChEBI" id="CHEBI:57287"/>
        <dbReference type="ChEBI" id="CHEBI:57288"/>
        <dbReference type="ChEBI" id="CHEBI:58342"/>
        <dbReference type="ChEBI" id="CHEBI:90726"/>
        <dbReference type="EC" id="2.3.1.16"/>
    </reaction>
</comment>
<evidence type="ECO:0000259" key="15">
    <source>
        <dbReference type="Pfam" id="PF00108"/>
    </source>
</evidence>
<evidence type="ECO:0000256" key="14">
    <source>
        <dbReference type="RuleBase" id="RU003557"/>
    </source>
</evidence>
<dbReference type="RefSeq" id="XP_033393355.1">
    <property type="nucleotide sequence ID" value="XM_033543541.1"/>
</dbReference>
<dbReference type="GO" id="GO:0006635">
    <property type="term" value="P:fatty acid beta-oxidation"/>
    <property type="evidence" value="ECO:0007669"/>
    <property type="project" value="TreeGrafter"/>
</dbReference>
<comment type="subcellular location">
    <subcellularLocation>
        <location evidence="2">Peroxisome</location>
    </subcellularLocation>
</comment>